<keyword evidence="2" id="KW-0233">DNA recombination</keyword>
<dbReference type="PIRSF" id="PIRSF006493">
    <property type="entry name" value="Prok_Ku"/>
    <property type="match status" value="1"/>
</dbReference>
<dbReference type="Gene3D" id="2.40.290.10">
    <property type="match status" value="1"/>
</dbReference>
<evidence type="ECO:0000256" key="2">
    <source>
        <dbReference type="HAMAP-Rule" id="MF_01875"/>
    </source>
</evidence>
<comment type="subunit">
    <text evidence="2">Homodimer. Interacts with LigD.</text>
</comment>
<dbReference type="NCBIfam" id="TIGR02772">
    <property type="entry name" value="Ku_bact"/>
    <property type="match status" value="1"/>
</dbReference>
<keyword evidence="2" id="KW-0234">DNA repair</keyword>
<accession>A0ABS5SAQ8</accession>
<dbReference type="EMBL" id="JAHCVK010000001">
    <property type="protein sequence ID" value="MBT0652440.1"/>
    <property type="molecule type" value="Genomic_DNA"/>
</dbReference>
<keyword evidence="2" id="KW-0227">DNA damage</keyword>
<organism evidence="4 5">
    <name type="scientific">Geomobilimonas luticola</name>
    <dbReference type="NCBI Taxonomy" id="1114878"/>
    <lineage>
        <taxon>Bacteria</taxon>
        <taxon>Pseudomonadati</taxon>
        <taxon>Thermodesulfobacteriota</taxon>
        <taxon>Desulfuromonadia</taxon>
        <taxon>Geobacterales</taxon>
        <taxon>Geobacteraceae</taxon>
        <taxon>Geomobilimonas</taxon>
    </lineage>
</organism>
<dbReference type="InterPro" id="IPR006164">
    <property type="entry name" value="DNA_bd_Ku70/Ku80"/>
</dbReference>
<comment type="function">
    <text evidence="2">With LigD forms a non-homologous end joining (NHEJ) DNA repair enzyme, which repairs dsDNA breaks with reduced fidelity. Binds linear dsDNA with 5'- and 3'- overhangs but not closed circular dsDNA nor ssDNA. Recruits and stimulates the ligase activity of LigD.</text>
</comment>
<dbReference type="SUPFAM" id="SSF100939">
    <property type="entry name" value="SPOC domain-like"/>
    <property type="match status" value="1"/>
</dbReference>
<name>A0ABS5SAQ8_9BACT</name>
<dbReference type="Proteomes" id="UP000756860">
    <property type="component" value="Unassembled WGS sequence"/>
</dbReference>
<dbReference type="InterPro" id="IPR009187">
    <property type="entry name" value="Prok_Ku"/>
</dbReference>
<dbReference type="HAMAP" id="MF_01875">
    <property type="entry name" value="Prokaryotic_Ku"/>
    <property type="match status" value="1"/>
</dbReference>
<dbReference type="PANTHER" id="PTHR41251">
    <property type="entry name" value="NON-HOMOLOGOUS END JOINING PROTEIN KU"/>
    <property type="match status" value="1"/>
</dbReference>
<keyword evidence="1 2" id="KW-0238">DNA-binding</keyword>
<evidence type="ECO:0000259" key="3">
    <source>
        <dbReference type="SMART" id="SM00559"/>
    </source>
</evidence>
<dbReference type="CDD" id="cd00789">
    <property type="entry name" value="KU_like"/>
    <property type="match status" value="1"/>
</dbReference>
<reference evidence="4 5" key="1">
    <citation type="submission" date="2021-05" db="EMBL/GenBank/DDBJ databases">
        <title>The draft genome of Geobacter luticola JCM 17780.</title>
        <authorList>
            <person name="Xu Z."/>
            <person name="Masuda Y."/>
            <person name="Itoh H."/>
            <person name="Senoo K."/>
        </authorList>
    </citation>
    <scope>NUCLEOTIDE SEQUENCE [LARGE SCALE GENOMIC DNA]</scope>
    <source>
        <strain evidence="4 5">JCM 17780</strain>
    </source>
</reference>
<dbReference type="PANTHER" id="PTHR41251:SF1">
    <property type="entry name" value="NON-HOMOLOGOUS END JOINING PROTEIN KU"/>
    <property type="match status" value="1"/>
</dbReference>
<evidence type="ECO:0000256" key="1">
    <source>
        <dbReference type="ARBA" id="ARBA00023125"/>
    </source>
</evidence>
<comment type="caution">
    <text evidence="4">The sequence shown here is derived from an EMBL/GenBank/DDBJ whole genome shotgun (WGS) entry which is preliminary data.</text>
</comment>
<evidence type="ECO:0000313" key="4">
    <source>
        <dbReference type="EMBL" id="MBT0652440.1"/>
    </source>
</evidence>
<feature type="domain" description="Ku" evidence="3">
    <location>
        <begin position="54"/>
        <end position="182"/>
    </location>
</feature>
<dbReference type="InterPro" id="IPR016194">
    <property type="entry name" value="SPOC-like_C_dom_sf"/>
</dbReference>
<gene>
    <name evidence="2" type="primary">ku</name>
    <name evidence="4" type="ORF">KI810_05185</name>
</gene>
<comment type="similarity">
    <text evidence="2">Belongs to the prokaryotic Ku family.</text>
</comment>
<proteinExistence type="inferred from homology"/>
<dbReference type="SMART" id="SM00559">
    <property type="entry name" value="Ku78"/>
    <property type="match status" value="1"/>
</dbReference>
<dbReference type="Pfam" id="PF02735">
    <property type="entry name" value="Ku"/>
    <property type="match status" value="1"/>
</dbReference>
<keyword evidence="5" id="KW-1185">Reference proteome</keyword>
<sequence length="260" mass="29373">MAVQGIWSGTISFSLVAIPVQLVKAVNPGRVSFRLLHDKDYSPLARRMFCPKQEEMVPPEEIVRGYELAPDRYLPITDEELESVSPERSRTIEIVEFIDLNEVDPVYYDHPYYLVPLKGGEKPYRLLVEIMRRTSRAGLAKFVLAEREYLVAVKSTEGALALTTLHYHDEILPDEEISPKEGKVEALETGRMKKSITTMMADFNPGKYADERREKVMAILKKKAKKGAVEAPAGENVEGEGPPDLIAALEDIMRDVKKNR</sequence>
<protein>
    <recommendedName>
        <fullName evidence="2">Non-homologous end joining protein Ku</fullName>
    </recommendedName>
</protein>
<dbReference type="RefSeq" id="WP_214174382.1">
    <property type="nucleotide sequence ID" value="NZ_JAHCVK010000001.1"/>
</dbReference>
<evidence type="ECO:0000313" key="5">
    <source>
        <dbReference type="Proteomes" id="UP000756860"/>
    </source>
</evidence>